<keyword evidence="2" id="KW-1185">Reference proteome</keyword>
<dbReference type="EMBL" id="KQ435710">
    <property type="protein sequence ID" value="KOX79760.1"/>
    <property type="molecule type" value="Genomic_DNA"/>
</dbReference>
<sequence length="78" mass="8713">MPESTGTATECIGKGDERKSAGCMHEESVRETDDVCDDKQRACETFAETRRGRESKYIISIQSTGMALTTRSMFHMCL</sequence>
<dbReference type="OrthoDB" id="10377263at2759"/>
<dbReference type="Proteomes" id="UP000053105">
    <property type="component" value="Unassembled WGS sequence"/>
</dbReference>
<protein>
    <submittedName>
        <fullName evidence="1">Uncharacterized protein</fullName>
    </submittedName>
</protein>
<name>A0A0M9A960_9HYME</name>
<accession>A0A0M9A960</accession>
<reference evidence="1 2" key="1">
    <citation type="submission" date="2015-07" db="EMBL/GenBank/DDBJ databases">
        <title>The genome of Melipona quadrifasciata.</title>
        <authorList>
            <person name="Pan H."/>
            <person name="Kapheim K."/>
        </authorList>
    </citation>
    <scope>NUCLEOTIDE SEQUENCE [LARGE SCALE GENOMIC DNA]</scope>
    <source>
        <strain evidence="1">0111107301</strain>
        <tissue evidence="1">Whole body</tissue>
    </source>
</reference>
<proteinExistence type="predicted"/>
<evidence type="ECO:0000313" key="2">
    <source>
        <dbReference type="Proteomes" id="UP000053105"/>
    </source>
</evidence>
<organism evidence="1 2">
    <name type="scientific">Melipona quadrifasciata</name>
    <dbReference type="NCBI Taxonomy" id="166423"/>
    <lineage>
        <taxon>Eukaryota</taxon>
        <taxon>Metazoa</taxon>
        <taxon>Ecdysozoa</taxon>
        <taxon>Arthropoda</taxon>
        <taxon>Hexapoda</taxon>
        <taxon>Insecta</taxon>
        <taxon>Pterygota</taxon>
        <taxon>Neoptera</taxon>
        <taxon>Endopterygota</taxon>
        <taxon>Hymenoptera</taxon>
        <taxon>Apocrita</taxon>
        <taxon>Aculeata</taxon>
        <taxon>Apoidea</taxon>
        <taxon>Anthophila</taxon>
        <taxon>Apidae</taxon>
        <taxon>Melipona</taxon>
    </lineage>
</organism>
<gene>
    <name evidence="1" type="ORF">WN51_11370</name>
</gene>
<evidence type="ECO:0000313" key="1">
    <source>
        <dbReference type="EMBL" id="KOX79760.1"/>
    </source>
</evidence>
<dbReference type="AlphaFoldDB" id="A0A0M9A960"/>